<keyword evidence="3" id="KW-1185">Reference proteome</keyword>
<gene>
    <name evidence="2" type="ORF">T310_9299</name>
</gene>
<feature type="region of interest" description="Disordered" evidence="1">
    <location>
        <begin position="62"/>
        <end position="86"/>
    </location>
</feature>
<dbReference type="EMBL" id="LASV01000713">
    <property type="protein sequence ID" value="KKA17122.1"/>
    <property type="molecule type" value="Genomic_DNA"/>
</dbReference>
<accession>A0A0F4YFZ3</accession>
<dbReference type="AlphaFoldDB" id="A0A0F4YFZ3"/>
<evidence type="ECO:0000256" key="1">
    <source>
        <dbReference type="SAM" id="MobiDB-lite"/>
    </source>
</evidence>
<dbReference type="Proteomes" id="UP000053958">
    <property type="component" value="Unassembled WGS sequence"/>
</dbReference>
<reference evidence="2 3" key="1">
    <citation type="submission" date="2015-04" db="EMBL/GenBank/DDBJ databases">
        <authorList>
            <person name="Heijne W.H."/>
            <person name="Fedorova N.D."/>
            <person name="Nierman W.C."/>
            <person name="Vollebregt A.W."/>
            <person name="Zhao Z."/>
            <person name="Wu L."/>
            <person name="Kumar M."/>
            <person name="Stam H."/>
            <person name="van den Berg M.A."/>
            <person name="Pel H.J."/>
        </authorList>
    </citation>
    <scope>NUCLEOTIDE SEQUENCE [LARGE SCALE GENOMIC DNA]</scope>
    <source>
        <strain evidence="2 3">CBS 393.64</strain>
    </source>
</reference>
<organism evidence="2 3">
    <name type="scientific">Rasamsonia emersonii (strain ATCC 16479 / CBS 393.64 / IMI 116815)</name>
    <dbReference type="NCBI Taxonomy" id="1408163"/>
    <lineage>
        <taxon>Eukaryota</taxon>
        <taxon>Fungi</taxon>
        <taxon>Dikarya</taxon>
        <taxon>Ascomycota</taxon>
        <taxon>Pezizomycotina</taxon>
        <taxon>Eurotiomycetes</taxon>
        <taxon>Eurotiomycetidae</taxon>
        <taxon>Eurotiales</taxon>
        <taxon>Trichocomaceae</taxon>
        <taxon>Rasamsonia</taxon>
    </lineage>
</organism>
<evidence type="ECO:0000313" key="3">
    <source>
        <dbReference type="Proteomes" id="UP000053958"/>
    </source>
</evidence>
<protein>
    <submittedName>
        <fullName evidence="2">Uncharacterized protein</fullName>
    </submittedName>
</protein>
<dbReference type="RefSeq" id="XP_013323734.1">
    <property type="nucleotide sequence ID" value="XM_013468280.1"/>
</dbReference>
<evidence type="ECO:0000313" key="2">
    <source>
        <dbReference type="EMBL" id="KKA17122.1"/>
    </source>
</evidence>
<dbReference type="GeneID" id="25321239"/>
<comment type="caution">
    <text evidence="2">The sequence shown here is derived from an EMBL/GenBank/DDBJ whole genome shotgun (WGS) entry which is preliminary data.</text>
</comment>
<proteinExistence type="predicted"/>
<name>A0A0F4YFZ3_RASE3</name>
<sequence length="285" mass="31096">MSEQTLCYRAEMAGANLQVLPAKKRILMETFLSVAGKPAPASFYISNLPSLAVIGAIRRAGASQDDSHPGRCKPNRLPPPPLSISGYETSLTSPLTESNLRTYLEACDMTPSVDSLDLNSSFYQMSRANQNKKTVSYSTPEFPEDLALRGNLFSKKIRLVLGRKVFKTGFSMSAATSRPNHPLIPCLENFSDDKLCPQPPPKSSPPVSTQVATPSLPSAWLPGGVFTKSWLNKEVIRVAGRLLPGNGELRAHNVFVAMRRGGWESSLHNGVSQWCLSCHARCHGQ</sequence>